<dbReference type="InterPro" id="IPR035093">
    <property type="entry name" value="RelE/ParE_toxin_dom_sf"/>
</dbReference>
<dbReference type="InterPro" id="IPR007712">
    <property type="entry name" value="RelE/ParE_toxin"/>
</dbReference>
<evidence type="ECO:0000256" key="1">
    <source>
        <dbReference type="ARBA" id="ARBA00006226"/>
    </source>
</evidence>
<dbReference type="Gene3D" id="3.30.2310.20">
    <property type="entry name" value="RelE-like"/>
    <property type="match status" value="1"/>
</dbReference>
<keyword evidence="2" id="KW-1277">Toxin-antitoxin system</keyword>
<dbReference type="SUPFAM" id="SSF143011">
    <property type="entry name" value="RelE-like"/>
    <property type="match status" value="1"/>
</dbReference>
<dbReference type="PANTHER" id="PTHR35601:SF1">
    <property type="entry name" value="TOXIN RELE"/>
    <property type="match status" value="1"/>
</dbReference>
<name>A0A931G7R1_9BACT</name>
<dbReference type="Pfam" id="PF05016">
    <property type="entry name" value="ParE_toxin"/>
    <property type="match status" value="1"/>
</dbReference>
<evidence type="ECO:0000313" key="3">
    <source>
        <dbReference type="EMBL" id="MBG0779656.1"/>
    </source>
</evidence>
<evidence type="ECO:0000313" key="4">
    <source>
        <dbReference type="Proteomes" id="UP000706172"/>
    </source>
</evidence>
<dbReference type="PANTHER" id="PTHR35601">
    <property type="entry name" value="TOXIN RELE"/>
    <property type="match status" value="1"/>
</dbReference>
<accession>A0A931G7R1</accession>
<protein>
    <submittedName>
        <fullName evidence="3">Type II toxin-antitoxin system RelE/ParE family toxin</fullName>
    </submittedName>
</protein>
<sequence>MIFQIKLTASAADMFARLHPETRKNIKTGLKGLHENPYLGKPLQNELVLFRSLKLKRFRVVYRIDDVNTRVVVYAIGHRKDIYEVMLQILG</sequence>
<comment type="caution">
    <text evidence="3">The sequence shown here is derived from an EMBL/GenBank/DDBJ whole genome shotgun (WGS) entry which is preliminary data.</text>
</comment>
<dbReference type="AlphaFoldDB" id="A0A931G7R1"/>
<gene>
    <name evidence="3" type="ORF">H0S81_06990</name>
</gene>
<organism evidence="3 4">
    <name type="scientific">Desulfotignum balticum</name>
    <dbReference type="NCBI Taxonomy" id="115781"/>
    <lineage>
        <taxon>Bacteria</taxon>
        <taxon>Pseudomonadati</taxon>
        <taxon>Thermodesulfobacteriota</taxon>
        <taxon>Desulfobacteria</taxon>
        <taxon>Desulfobacterales</taxon>
        <taxon>Desulfobacteraceae</taxon>
        <taxon>Desulfotignum</taxon>
    </lineage>
</organism>
<reference evidence="3" key="1">
    <citation type="submission" date="2020-07" db="EMBL/GenBank/DDBJ databases">
        <title>Severe corrosion of carbon steel in oil field produced water can be linked to methanogenic archaea containing a special type of NiFe hydrogenase.</title>
        <authorList>
            <person name="Lahme S."/>
            <person name="Mand J."/>
            <person name="Longwell J."/>
            <person name="Smith R."/>
            <person name="Enning D."/>
        </authorList>
    </citation>
    <scope>NUCLEOTIDE SEQUENCE</scope>
    <source>
        <strain evidence="3">MIC098Bin6</strain>
    </source>
</reference>
<evidence type="ECO:0000256" key="2">
    <source>
        <dbReference type="ARBA" id="ARBA00022649"/>
    </source>
</evidence>
<dbReference type="Proteomes" id="UP000706172">
    <property type="component" value="Unassembled WGS sequence"/>
</dbReference>
<dbReference type="EMBL" id="JACCQK010000395">
    <property type="protein sequence ID" value="MBG0779656.1"/>
    <property type="molecule type" value="Genomic_DNA"/>
</dbReference>
<proteinExistence type="inferred from homology"/>
<comment type="similarity">
    <text evidence="1">Belongs to the RelE toxin family.</text>
</comment>